<dbReference type="EMBL" id="CP003326">
    <property type="protein sequence ID" value="AFS78370.1"/>
    <property type="molecule type" value="Genomic_DNA"/>
</dbReference>
<dbReference type="KEGG" id="cad:Curi_c13600"/>
<evidence type="ECO:0000313" key="2">
    <source>
        <dbReference type="Proteomes" id="UP000006094"/>
    </source>
</evidence>
<name>K0B0C0_GOTA9</name>
<dbReference type="eggNOG" id="ENOG5032U3S">
    <property type="taxonomic scope" value="Bacteria"/>
</dbReference>
<evidence type="ECO:0008006" key="3">
    <source>
        <dbReference type="Google" id="ProtNLM"/>
    </source>
</evidence>
<protein>
    <recommendedName>
        <fullName evidence="3">YmaF family</fullName>
    </recommendedName>
</protein>
<sequence>MCLFCHIIQSIKRINPPCHNHCDKDNRKKHEHDCNKDDKKKHKHDCDKDRYYNEYDDYRENEYYGRKRHDHCDENEEGTQSHVHEFLGSTKLAEECDDRHNHRVAGVTSEAIPLPGGGHKHALLTNTDFFVNHHHELGTETGPAIDVGNGKHIHFVKARTTFDDGHFHQIVFATLIQDPIS</sequence>
<dbReference type="InterPro" id="IPR024307">
    <property type="entry name" value="YmaF"/>
</dbReference>
<keyword evidence="2" id="KW-1185">Reference proteome</keyword>
<dbReference type="PATRIC" id="fig|1128398.3.peg.1382"/>
<organism evidence="1 2">
    <name type="scientific">Gottschalkia acidurici (strain ATCC 7906 / DSM 604 / BCRC 14475 / CIP 104303 / KCTC 5404 / NCIMB 10678 / 9a)</name>
    <name type="common">Clostridium acidurici</name>
    <dbReference type="NCBI Taxonomy" id="1128398"/>
    <lineage>
        <taxon>Bacteria</taxon>
        <taxon>Bacillati</taxon>
        <taxon>Bacillota</taxon>
        <taxon>Tissierellia</taxon>
        <taxon>Tissierellales</taxon>
        <taxon>Gottschalkiaceae</taxon>
        <taxon>Gottschalkia</taxon>
    </lineage>
</organism>
<dbReference type="Proteomes" id="UP000006094">
    <property type="component" value="Chromosome"/>
</dbReference>
<dbReference type="STRING" id="1128398.Curi_c13600"/>
<dbReference type="AlphaFoldDB" id="K0B0C0"/>
<dbReference type="RefSeq" id="WP_014967507.1">
    <property type="nucleotide sequence ID" value="NC_018664.1"/>
</dbReference>
<proteinExistence type="predicted"/>
<dbReference type="Pfam" id="PF12788">
    <property type="entry name" value="YmaF"/>
    <property type="match status" value="1"/>
</dbReference>
<accession>K0B0C0</accession>
<dbReference type="OrthoDB" id="2967209at2"/>
<dbReference type="HOGENOM" id="CLU_1486576_0_0_9"/>
<evidence type="ECO:0000313" key="1">
    <source>
        <dbReference type="EMBL" id="AFS78370.1"/>
    </source>
</evidence>
<gene>
    <name evidence="1" type="ordered locus">Curi_c13600</name>
</gene>
<reference evidence="1 2" key="1">
    <citation type="journal article" date="2012" name="PLoS ONE">
        <title>The purine-utilizing bacterium Clostridium acidurici 9a: a genome-guided metabolic reconsideration.</title>
        <authorList>
            <person name="Hartwich K."/>
            <person name="Poehlein A."/>
            <person name="Daniel R."/>
        </authorList>
    </citation>
    <scope>NUCLEOTIDE SEQUENCE [LARGE SCALE GENOMIC DNA]</scope>
    <source>
        <strain evidence="2">ATCC 7906 / DSM 604 / BCRC 14475 / CIP 104303 / KCTC 5404 / NCIMB 10678 / 9a</strain>
    </source>
</reference>